<dbReference type="FunFam" id="2.60.40.420:FF:000024">
    <property type="entry name" value="FET5p Multicopper oxidase"/>
    <property type="match status" value="1"/>
</dbReference>
<proteinExistence type="inferred from homology"/>
<feature type="transmembrane region" description="Helical" evidence="9">
    <location>
        <begin position="550"/>
        <end position="573"/>
    </location>
</feature>
<dbReference type="Gene3D" id="2.60.40.420">
    <property type="entry name" value="Cupredoxins - blue copper proteins"/>
    <property type="match status" value="3"/>
</dbReference>
<dbReference type="PROSITE" id="PS00079">
    <property type="entry name" value="MULTICOPPER_OXIDASE1"/>
    <property type="match status" value="2"/>
</dbReference>
<evidence type="ECO:0000256" key="5">
    <source>
        <dbReference type="ARBA" id="ARBA00023008"/>
    </source>
</evidence>
<evidence type="ECO:0000259" key="13">
    <source>
        <dbReference type="Pfam" id="PF07732"/>
    </source>
</evidence>
<dbReference type="CDD" id="cd13877">
    <property type="entry name" value="CuRO_2_Fet3p_like"/>
    <property type="match status" value="1"/>
</dbReference>
<keyword evidence="9" id="KW-0812">Transmembrane</keyword>
<organism evidence="14 15">
    <name type="scientific">Neonectria ditissima</name>
    <dbReference type="NCBI Taxonomy" id="78410"/>
    <lineage>
        <taxon>Eukaryota</taxon>
        <taxon>Fungi</taxon>
        <taxon>Dikarya</taxon>
        <taxon>Ascomycota</taxon>
        <taxon>Pezizomycotina</taxon>
        <taxon>Sordariomycetes</taxon>
        <taxon>Hypocreomycetidae</taxon>
        <taxon>Hypocreales</taxon>
        <taxon>Nectriaceae</taxon>
        <taxon>Neonectria</taxon>
    </lineage>
</organism>
<keyword evidence="4" id="KW-0560">Oxidoreductase</keyword>
<keyword evidence="9" id="KW-1133">Transmembrane helix</keyword>
<dbReference type="STRING" id="78410.A0A0N8H591"/>
<feature type="chain" id="PRO_5006026149" evidence="10">
    <location>
        <begin position="24"/>
        <end position="624"/>
    </location>
</feature>
<dbReference type="PANTHER" id="PTHR11709:SF361">
    <property type="entry name" value="IRON TRANSPORT MULTICOPPER OXIDASE FET3"/>
    <property type="match status" value="1"/>
</dbReference>
<dbReference type="InterPro" id="IPR045087">
    <property type="entry name" value="Cu-oxidase_fam"/>
</dbReference>
<keyword evidence="3 10" id="KW-0732">Signal</keyword>
<evidence type="ECO:0000256" key="9">
    <source>
        <dbReference type="SAM" id="Phobius"/>
    </source>
</evidence>
<dbReference type="Proteomes" id="UP000050424">
    <property type="component" value="Unassembled WGS sequence"/>
</dbReference>
<dbReference type="Pfam" id="PF00394">
    <property type="entry name" value="Cu-oxidase"/>
    <property type="match status" value="1"/>
</dbReference>
<dbReference type="CDD" id="cd13851">
    <property type="entry name" value="CuRO_1_Fet3p"/>
    <property type="match status" value="1"/>
</dbReference>
<dbReference type="InterPro" id="IPR002355">
    <property type="entry name" value="Cu_oxidase_Cu_BS"/>
</dbReference>
<evidence type="ECO:0000259" key="12">
    <source>
        <dbReference type="Pfam" id="PF07731"/>
    </source>
</evidence>
<dbReference type="EMBL" id="LKCW01000248">
    <property type="protein sequence ID" value="KPM35516.1"/>
    <property type="molecule type" value="Genomic_DNA"/>
</dbReference>
<comment type="similarity">
    <text evidence="1">Belongs to the multicopper oxidase family.</text>
</comment>
<dbReference type="InterPro" id="IPR044130">
    <property type="entry name" value="CuRO_2_Fet3-like"/>
</dbReference>
<dbReference type="AlphaFoldDB" id="A0A0N8H591"/>
<keyword evidence="15" id="KW-1185">Reference proteome</keyword>
<dbReference type="GO" id="GO:0033215">
    <property type="term" value="P:reductive iron assimilation"/>
    <property type="evidence" value="ECO:0007669"/>
    <property type="project" value="TreeGrafter"/>
</dbReference>
<feature type="compositionally biased region" description="Basic and acidic residues" evidence="8">
    <location>
        <begin position="599"/>
        <end position="611"/>
    </location>
</feature>
<dbReference type="InterPro" id="IPR001117">
    <property type="entry name" value="Cu-oxidase_2nd"/>
</dbReference>
<reference evidence="14 15" key="1">
    <citation type="submission" date="2015-09" db="EMBL/GenBank/DDBJ databases">
        <title>Draft genome of a European isolate of the apple canker pathogen Neonectria ditissima.</title>
        <authorList>
            <person name="Gomez-Cortecero A."/>
            <person name="Harrison R.J."/>
            <person name="Armitage A.D."/>
        </authorList>
    </citation>
    <scope>NUCLEOTIDE SEQUENCE [LARGE SCALE GENOMIC DNA]</scope>
    <source>
        <strain evidence="14 15">R09/05</strain>
    </source>
</reference>
<evidence type="ECO:0000256" key="10">
    <source>
        <dbReference type="SAM" id="SignalP"/>
    </source>
</evidence>
<feature type="domain" description="Plastocyanin-like" evidence="13">
    <location>
        <begin position="32"/>
        <end position="150"/>
    </location>
</feature>
<dbReference type="FunFam" id="2.60.40.420:FF:000022">
    <property type="entry name" value="FET5p Multicopper oxidase"/>
    <property type="match status" value="1"/>
</dbReference>
<sequence length="624" mass="68720">MGRASRSLGLLSALTVFLSPVLAATVAYDFDIEWVRANPDGAFERPVIGINGEWPIPTIEANVGDTILINARNGLGNQSTSLHFHGLFMNGTNHMDGPAQVTQCPIQPGDSFLYNFTAGITQPGTFWYHSHFEGQYPDGLRAPLVIHDPESPFKGRYDEELVVSLSDWYHGEMRVLIPQFLRKGNPTGAEPVPQAALMNETQNLKVPVETSKTYLVRLVNIGAFAGQYFWIEGHNMSIVEVDGVYTKPAEAEMIYLSAAQRCSFLLTTKASHEANFPIVASMDTTLFDVMPDDLDWNVTGWLVYDEAKALPKPAFVDEFDPYNDMDLVPVDEMEILPEPNQVVELNVVMDNLHDGANYAFFNNITYQPPKVPTLYTALTSGDKATNPRVYGSYTNSFVLEKGEIVQIVLNNLDDGRHPFHLHGHDFQALYRSEEDEGLFPGADVQFPSTPMRRDTIVVYGNGYAVLRFKADNPGVWLFHCHIEWHVTSGLIATFIEAPLELQATIKLPQGHLDACKSGDIPFEGNAAGHTDDLLDLSGENSPPPPLPAGFTFQGIVALVVSSAMGILGIWTVGSYGMRAGRGKKQTAEREPLLATPENAARHSESSGREEPADAADGENTLLRR</sequence>
<dbReference type="GO" id="GO:0033573">
    <property type="term" value="C:high-affinity iron permease complex"/>
    <property type="evidence" value="ECO:0007669"/>
    <property type="project" value="TreeGrafter"/>
</dbReference>
<comment type="caution">
    <text evidence="14">The sequence shown here is derived from an EMBL/GenBank/DDBJ whole genome shotgun (WGS) entry which is preliminary data.</text>
</comment>
<dbReference type="GO" id="GO:0004322">
    <property type="term" value="F:ferroxidase activity"/>
    <property type="evidence" value="ECO:0007669"/>
    <property type="project" value="TreeGrafter"/>
</dbReference>
<evidence type="ECO:0000256" key="2">
    <source>
        <dbReference type="ARBA" id="ARBA00022723"/>
    </source>
</evidence>
<evidence type="ECO:0000256" key="1">
    <source>
        <dbReference type="ARBA" id="ARBA00010609"/>
    </source>
</evidence>
<evidence type="ECO:0000259" key="11">
    <source>
        <dbReference type="Pfam" id="PF00394"/>
    </source>
</evidence>
<dbReference type="InterPro" id="IPR033138">
    <property type="entry name" value="Cu_oxidase_CS"/>
</dbReference>
<accession>A0A0N8H591</accession>
<gene>
    <name evidence="14" type="ORF">AK830_g11064</name>
</gene>
<comment type="subcellular location">
    <subcellularLocation>
        <location evidence="7">Cell membrane</location>
        <topology evidence="7">Single-pass type I membrane protein</topology>
        <orientation evidence="7">Extracellular side</orientation>
    </subcellularLocation>
</comment>
<feature type="region of interest" description="Disordered" evidence="8">
    <location>
        <begin position="581"/>
        <end position="624"/>
    </location>
</feature>
<keyword evidence="6" id="KW-0325">Glycoprotein</keyword>
<evidence type="ECO:0000313" key="15">
    <source>
        <dbReference type="Proteomes" id="UP000050424"/>
    </source>
</evidence>
<name>A0A0N8H591_9HYPO</name>
<dbReference type="InterPro" id="IPR011706">
    <property type="entry name" value="Cu-oxidase_C"/>
</dbReference>
<dbReference type="GO" id="GO:0005507">
    <property type="term" value="F:copper ion binding"/>
    <property type="evidence" value="ECO:0007669"/>
    <property type="project" value="InterPro"/>
</dbReference>
<dbReference type="FunFam" id="2.60.40.420:FF:000071">
    <property type="entry name" value="Conidial pigment biosynthesis oxidase Abr1/brown 1"/>
    <property type="match status" value="1"/>
</dbReference>
<dbReference type="OrthoDB" id="2121828at2759"/>
<feature type="signal peptide" evidence="10">
    <location>
        <begin position="1"/>
        <end position="23"/>
    </location>
</feature>
<feature type="domain" description="Plastocyanin-like" evidence="11">
    <location>
        <begin position="160"/>
        <end position="307"/>
    </location>
</feature>
<dbReference type="Pfam" id="PF07732">
    <property type="entry name" value="Cu-oxidase_3"/>
    <property type="match status" value="1"/>
</dbReference>
<feature type="domain" description="Plastocyanin-like" evidence="12">
    <location>
        <begin position="367"/>
        <end position="498"/>
    </location>
</feature>
<evidence type="ECO:0000313" key="14">
    <source>
        <dbReference type="EMBL" id="KPM35516.1"/>
    </source>
</evidence>
<evidence type="ECO:0000256" key="8">
    <source>
        <dbReference type="SAM" id="MobiDB-lite"/>
    </source>
</evidence>
<dbReference type="GO" id="GO:0010106">
    <property type="term" value="P:cellular response to iron ion starvation"/>
    <property type="evidence" value="ECO:0007669"/>
    <property type="project" value="TreeGrafter"/>
</dbReference>
<dbReference type="SUPFAM" id="SSF49503">
    <property type="entry name" value="Cupredoxins"/>
    <property type="match status" value="3"/>
</dbReference>
<dbReference type="CDD" id="cd13899">
    <property type="entry name" value="CuRO_3_Fet3p"/>
    <property type="match status" value="1"/>
</dbReference>
<evidence type="ECO:0000256" key="7">
    <source>
        <dbReference type="ARBA" id="ARBA00037814"/>
    </source>
</evidence>
<keyword evidence="2" id="KW-0479">Metal-binding</keyword>
<dbReference type="PROSITE" id="PS00080">
    <property type="entry name" value="MULTICOPPER_OXIDASE2"/>
    <property type="match status" value="1"/>
</dbReference>
<protein>
    <submittedName>
        <fullName evidence="14">Iron transport multicopper oxidase FET3</fullName>
    </submittedName>
</protein>
<keyword evidence="9" id="KW-0472">Membrane</keyword>
<dbReference type="PANTHER" id="PTHR11709">
    <property type="entry name" value="MULTI-COPPER OXIDASE"/>
    <property type="match status" value="1"/>
</dbReference>
<dbReference type="InterPro" id="IPR008972">
    <property type="entry name" value="Cupredoxin"/>
</dbReference>
<evidence type="ECO:0000256" key="4">
    <source>
        <dbReference type="ARBA" id="ARBA00023002"/>
    </source>
</evidence>
<keyword evidence="5" id="KW-0186">Copper</keyword>
<evidence type="ECO:0000256" key="6">
    <source>
        <dbReference type="ARBA" id="ARBA00023180"/>
    </source>
</evidence>
<dbReference type="InterPro" id="IPR011707">
    <property type="entry name" value="Cu-oxidase-like_N"/>
</dbReference>
<dbReference type="Pfam" id="PF07731">
    <property type="entry name" value="Cu-oxidase_2"/>
    <property type="match status" value="1"/>
</dbReference>
<evidence type="ECO:0000256" key="3">
    <source>
        <dbReference type="ARBA" id="ARBA00022729"/>
    </source>
</evidence>